<proteinExistence type="predicted"/>
<keyword evidence="2" id="KW-1185">Reference proteome</keyword>
<protein>
    <submittedName>
        <fullName evidence="1">Uncharacterized protein</fullName>
    </submittedName>
</protein>
<dbReference type="AlphaFoldDB" id="A0A3M8BQB8"/>
<gene>
    <name evidence="1" type="ORF">EDM52_23920</name>
</gene>
<evidence type="ECO:0000313" key="1">
    <source>
        <dbReference type="EMBL" id="RNB65045.1"/>
    </source>
</evidence>
<dbReference type="Proteomes" id="UP000282028">
    <property type="component" value="Unassembled WGS sequence"/>
</dbReference>
<accession>A0A3M8BQB8</accession>
<organism evidence="1 2">
    <name type="scientific">Brevibacillus invocatus</name>
    <dbReference type="NCBI Taxonomy" id="173959"/>
    <lineage>
        <taxon>Bacteria</taxon>
        <taxon>Bacillati</taxon>
        <taxon>Bacillota</taxon>
        <taxon>Bacilli</taxon>
        <taxon>Bacillales</taxon>
        <taxon>Paenibacillaceae</taxon>
        <taxon>Brevibacillus</taxon>
    </lineage>
</organism>
<name>A0A3M8BQB8_9BACL</name>
<reference evidence="1 2" key="1">
    <citation type="submission" date="2018-10" db="EMBL/GenBank/DDBJ databases">
        <title>Phylogenomics of Brevibacillus.</title>
        <authorList>
            <person name="Dunlap C."/>
        </authorList>
    </citation>
    <scope>NUCLEOTIDE SEQUENCE [LARGE SCALE GENOMIC DNA]</scope>
    <source>
        <strain evidence="1 2">JCM 12215</strain>
    </source>
</reference>
<comment type="caution">
    <text evidence="1">The sequence shown here is derived from an EMBL/GenBank/DDBJ whole genome shotgun (WGS) entry which is preliminary data.</text>
</comment>
<evidence type="ECO:0000313" key="2">
    <source>
        <dbReference type="Proteomes" id="UP000282028"/>
    </source>
</evidence>
<sequence>MVKLMNDLSYRIHNTYDKEFIWCPYYGYGSNKENIIHNLGVIANRTNIFDIICIQPAYYFQGSAYKVNLDLIYDSILD</sequence>
<dbReference type="EMBL" id="RHHR01000078">
    <property type="protein sequence ID" value="RNB65045.1"/>
    <property type="molecule type" value="Genomic_DNA"/>
</dbReference>